<comment type="similarity">
    <text evidence="1 6">Belongs to the XseB family.</text>
</comment>
<feature type="region of interest" description="Disordered" evidence="7">
    <location>
        <begin position="73"/>
        <end position="119"/>
    </location>
</feature>
<accession>A0A5B9QMY6</accession>
<dbReference type="NCBIfam" id="NF002140">
    <property type="entry name" value="PRK00977.1-4"/>
    <property type="match status" value="1"/>
</dbReference>
<evidence type="ECO:0000313" key="8">
    <source>
        <dbReference type="EMBL" id="QEG40358.1"/>
    </source>
</evidence>
<dbReference type="Pfam" id="PF02609">
    <property type="entry name" value="Exonuc_VII_S"/>
    <property type="match status" value="1"/>
</dbReference>
<dbReference type="PANTHER" id="PTHR34137">
    <property type="entry name" value="EXODEOXYRIBONUCLEASE 7 SMALL SUBUNIT"/>
    <property type="match status" value="1"/>
</dbReference>
<evidence type="ECO:0000256" key="5">
    <source>
        <dbReference type="ARBA" id="ARBA00022839"/>
    </source>
</evidence>
<feature type="compositionally biased region" description="Polar residues" evidence="7">
    <location>
        <begin position="90"/>
        <end position="100"/>
    </location>
</feature>
<keyword evidence="9" id="KW-1185">Reference proteome</keyword>
<dbReference type="GO" id="GO:0009318">
    <property type="term" value="C:exodeoxyribonuclease VII complex"/>
    <property type="evidence" value="ECO:0007669"/>
    <property type="project" value="UniProtKB-UniRule"/>
</dbReference>
<dbReference type="SUPFAM" id="SSF116842">
    <property type="entry name" value="XseB-like"/>
    <property type="match status" value="1"/>
</dbReference>
<keyword evidence="2 6" id="KW-0963">Cytoplasm</keyword>
<dbReference type="Proteomes" id="UP000325286">
    <property type="component" value="Chromosome"/>
</dbReference>
<comment type="subunit">
    <text evidence="6">Heterooligomer composed of large and small subunits.</text>
</comment>
<evidence type="ECO:0000256" key="3">
    <source>
        <dbReference type="ARBA" id="ARBA00022722"/>
    </source>
</evidence>
<dbReference type="InterPro" id="IPR003761">
    <property type="entry name" value="Exonuc_VII_S"/>
</dbReference>
<dbReference type="GO" id="GO:0005829">
    <property type="term" value="C:cytosol"/>
    <property type="evidence" value="ECO:0007669"/>
    <property type="project" value="TreeGrafter"/>
</dbReference>
<evidence type="ECO:0000256" key="6">
    <source>
        <dbReference type="HAMAP-Rule" id="MF_00337"/>
    </source>
</evidence>
<dbReference type="HAMAP" id="MF_00337">
    <property type="entry name" value="Exonuc_7_S"/>
    <property type="match status" value="1"/>
</dbReference>
<reference evidence="8 9" key="1">
    <citation type="submission" date="2019-08" db="EMBL/GenBank/DDBJ databases">
        <title>Deep-cultivation of Planctomycetes and their phenomic and genomic characterization uncovers novel biology.</title>
        <authorList>
            <person name="Wiegand S."/>
            <person name="Jogler M."/>
            <person name="Boedeker C."/>
            <person name="Pinto D."/>
            <person name="Vollmers J."/>
            <person name="Rivas-Marin E."/>
            <person name="Kohn T."/>
            <person name="Peeters S.H."/>
            <person name="Heuer A."/>
            <person name="Rast P."/>
            <person name="Oberbeckmann S."/>
            <person name="Bunk B."/>
            <person name="Jeske O."/>
            <person name="Meyerdierks A."/>
            <person name="Storesund J.E."/>
            <person name="Kallscheuer N."/>
            <person name="Luecker S."/>
            <person name="Lage O.M."/>
            <person name="Pohl T."/>
            <person name="Merkel B.J."/>
            <person name="Hornburger P."/>
            <person name="Mueller R.-W."/>
            <person name="Bruemmer F."/>
            <person name="Labrenz M."/>
            <person name="Spormann A.M."/>
            <person name="Op den Camp H."/>
            <person name="Overmann J."/>
            <person name="Amann R."/>
            <person name="Jetten M.S.M."/>
            <person name="Mascher T."/>
            <person name="Medema M.H."/>
            <person name="Devos D.P."/>
            <person name="Kaster A.-K."/>
            <person name="Ovreas L."/>
            <person name="Rohde M."/>
            <person name="Galperin M.Y."/>
            <person name="Jogler C."/>
        </authorList>
    </citation>
    <scope>NUCLEOTIDE SEQUENCE [LARGE SCALE GENOMIC DNA]</scope>
    <source>
        <strain evidence="8 9">UC8</strain>
    </source>
</reference>
<evidence type="ECO:0000256" key="2">
    <source>
        <dbReference type="ARBA" id="ARBA00022490"/>
    </source>
</evidence>
<dbReference type="EC" id="3.1.11.6" evidence="6"/>
<comment type="catalytic activity">
    <reaction evidence="6">
        <text>Exonucleolytic cleavage in either 5'- to 3'- or 3'- to 5'-direction to yield nucleoside 5'-phosphates.</text>
        <dbReference type="EC" id="3.1.11.6"/>
    </reaction>
</comment>
<dbReference type="NCBIfam" id="TIGR01280">
    <property type="entry name" value="xseB"/>
    <property type="match status" value="1"/>
</dbReference>
<dbReference type="GO" id="GO:0006308">
    <property type="term" value="P:DNA catabolic process"/>
    <property type="evidence" value="ECO:0007669"/>
    <property type="project" value="UniProtKB-UniRule"/>
</dbReference>
<keyword evidence="3 6" id="KW-0540">Nuclease</keyword>
<gene>
    <name evidence="6 8" type="primary">xseB</name>
    <name evidence="8" type="ORF">UC8_23670</name>
</gene>
<organism evidence="8 9">
    <name type="scientific">Roseimaritima ulvae</name>
    <dbReference type="NCBI Taxonomy" id="980254"/>
    <lineage>
        <taxon>Bacteria</taxon>
        <taxon>Pseudomonadati</taxon>
        <taxon>Planctomycetota</taxon>
        <taxon>Planctomycetia</taxon>
        <taxon>Pirellulales</taxon>
        <taxon>Pirellulaceae</taxon>
        <taxon>Roseimaritima</taxon>
    </lineage>
</organism>
<keyword evidence="4 6" id="KW-0378">Hydrolase</keyword>
<protein>
    <recommendedName>
        <fullName evidence="6">Exodeoxyribonuclease 7 small subunit</fullName>
        <ecNumber evidence="6">3.1.11.6</ecNumber>
    </recommendedName>
    <alternativeName>
        <fullName evidence="6">Exodeoxyribonuclease VII small subunit</fullName>
        <shortName evidence="6">Exonuclease VII small subunit</shortName>
    </alternativeName>
</protein>
<evidence type="ECO:0000256" key="1">
    <source>
        <dbReference type="ARBA" id="ARBA00009998"/>
    </source>
</evidence>
<name>A0A5B9QMY6_9BACT</name>
<dbReference type="PANTHER" id="PTHR34137:SF1">
    <property type="entry name" value="EXODEOXYRIBONUCLEASE 7 SMALL SUBUNIT"/>
    <property type="match status" value="1"/>
</dbReference>
<dbReference type="EMBL" id="CP042914">
    <property type="protein sequence ID" value="QEG40358.1"/>
    <property type="molecule type" value="Genomic_DNA"/>
</dbReference>
<dbReference type="GO" id="GO:0008855">
    <property type="term" value="F:exodeoxyribonuclease VII activity"/>
    <property type="evidence" value="ECO:0007669"/>
    <property type="project" value="UniProtKB-UniRule"/>
</dbReference>
<dbReference type="Gene3D" id="1.10.287.1040">
    <property type="entry name" value="Exonuclease VII, small subunit"/>
    <property type="match status" value="1"/>
</dbReference>
<evidence type="ECO:0000256" key="7">
    <source>
        <dbReference type="SAM" id="MobiDB-lite"/>
    </source>
</evidence>
<dbReference type="AlphaFoldDB" id="A0A5B9QMY6"/>
<dbReference type="InterPro" id="IPR037004">
    <property type="entry name" value="Exonuc_VII_ssu_sf"/>
</dbReference>
<comment type="function">
    <text evidence="6">Bidirectionally degrades single-stranded DNA into large acid-insoluble oligonucleotides, which are then degraded further into small acid-soluble oligonucleotides.</text>
</comment>
<keyword evidence="5 6" id="KW-0269">Exonuclease</keyword>
<comment type="subcellular location">
    <subcellularLocation>
        <location evidence="6">Cytoplasm</location>
    </subcellularLocation>
</comment>
<evidence type="ECO:0000256" key="4">
    <source>
        <dbReference type="ARBA" id="ARBA00022801"/>
    </source>
</evidence>
<dbReference type="KEGG" id="rul:UC8_23670"/>
<proteinExistence type="inferred from homology"/>
<evidence type="ECO:0000313" key="9">
    <source>
        <dbReference type="Proteomes" id="UP000325286"/>
    </source>
</evidence>
<sequence length="119" mass="13118">MQLVLAKKKAASKADKTPTFETSLADLEQIVSELESGELGLEQSLDAYEKGIQRLKECHQHLKAAERRVEQLSGFDAEGNPILEPLDDTPTASQRGSKPASNPRARRKTDLDDDDPALF</sequence>